<reference evidence="4 5" key="1">
    <citation type="journal article" date="2016" name="Nat. Commun.">
        <title>Extremotolerant tardigrade genome and improved radiotolerance of human cultured cells by tardigrade-unique protein.</title>
        <authorList>
            <person name="Hashimoto T."/>
            <person name="Horikawa D.D."/>
            <person name="Saito Y."/>
            <person name="Kuwahara H."/>
            <person name="Kozuka-Hata H."/>
            <person name="Shin-I T."/>
            <person name="Minakuchi Y."/>
            <person name="Ohishi K."/>
            <person name="Motoyama A."/>
            <person name="Aizu T."/>
            <person name="Enomoto A."/>
            <person name="Kondo K."/>
            <person name="Tanaka S."/>
            <person name="Hara Y."/>
            <person name="Koshikawa S."/>
            <person name="Sagara H."/>
            <person name="Miura T."/>
            <person name="Yokobori S."/>
            <person name="Miyagawa K."/>
            <person name="Suzuki Y."/>
            <person name="Kubo T."/>
            <person name="Oyama M."/>
            <person name="Kohara Y."/>
            <person name="Fujiyama A."/>
            <person name="Arakawa K."/>
            <person name="Katayama T."/>
            <person name="Toyoda A."/>
            <person name="Kunieda T."/>
        </authorList>
    </citation>
    <scope>NUCLEOTIDE SEQUENCE [LARGE SCALE GENOMIC DNA]</scope>
    <source>
        <strain evidence="4 5">YOKOZUNA-1</strain>
    </source>
</reference>
<dbReference type="GO" id="GO:0007165">
    <property type="term" value="P:signal transduction"/>
    <property type="evidence" value="ECO:0007669"/>
    <property type="project" value="InterPro"/>
</dbReference>
<dbReference type="GO" id="GO:0005096">
    <property type="term" value="F:GTPase activator activity"/>
    <property type="evidence" value="ECO:0007669"/>
    <property type="project" value="UniProtKB-KW"/>
</dbReference>
<organism evidence="4 5">
    <name type="scientific">Ramazzottius varieornatus</name>
    <name type="common">Water bear</name>
    <name type="synonym">Tardigrade</name>
    <dbReference type="NCBI Taxonomy" id="947166"/>
    <lineage>
        <taxon>Eukaryota</taxon>
        <taxon>Metazoa</taxon>
        <taxon>Ecdysozoa</taxon>
        <taxon>Tardigrada</taxon>
        <taxon>Eutardigrada</taxon>
        <taxon>Parachela</taxon>
        <taxon>Hypsibioidea</taxon>
        <taxon>Ramazzottiidae</taxon>
        <taxon>Ramazzottius</taxon>
    </lineage>
</organism>
<dbReference type="GO" id="GO:0051056">
    <property type="term" value="P:regulation of small GTPase mediated signal transduction"/>
    <property type="evidence" value="ECO:0007669"/>
    <property type="project" value="TreeGrafter"/>
</dbReference>
<dbReference type="OrthoDB" id="410651at2759"/>
<dbReference type="Pfam" id="PF00620">
    <property type="entry name" value="RhoGAP"/>
    <property type="match status" value="1"/>
</dbReference>
<gene>
    <name evidence="4" type="primary">RvY_13221-1</name>
    <name evidence="4" type="synonym">RvY_13221.1</name>
    <name evidence="4" type="ORF">RvY_13221</name>
</gene>
<dbReference type="Gene3D" id="1.10.555.10">
    <property type="entry name" value="Rho GTPase activation protein"/>
    <property type="match status" value="1"/>
</dbReference>
<keyword evidence="5" id="KW-1185">Reference proteome</keyword>
<accession>A0A1D1VM54</accession>
<evidence type="ECO:0000256" key="2">
    <source>
        <dbReference type="SAM" id="MobiDB-lite"/>
    </source>
</evidence>
<feature type="domain" description="Rho-GAP" evidence="3">
    <location>
        <begin position="76"/>
        <end position="268"/>
    </location>
</feature>
<dbReference type="AlphaFoldDB" id="A0A1D1VM54"/>
<dbReference type="PANTHER" id="PTHR14963:SF7">
    <property type="entry name" value="RHO GTPASE-ACTIVATING PROTEIN 19"/>
    <property type="match status" value="1"/>
</dbReference>
<dbReference type="InterPro" id="IPR000198">
    <property type="entry name" value="RhoGAP_dom"/>
</dbReference>
<dbReference type="STRING" id="947166.A0A1D1VM54"/>
<dbReference type="EMBL" id="BDGG01000008">
    <property type="protein sequence ID" value="GAV02685.1"/>
    <property type="molecule type" value="Genomic_DNA"/>
</dbReference>
<sequence length="543" mass="59470">MTSCCTAMEDPVASVKILSRKLGDDPKLLRKNLDKAQKLRDEVDFVASKNMPEVPSIAKSDAFVFGLPLESLKPAPALIEYKRRSYRVTIPAFIKELGDRLLKCDGTTGLFRIPPNAKRLEVAIDSIENGNSLDAIPNLHAHDYCGLLKQWARELPSPLLPDVITGYFLKVFERLSTGKLTKEEACRILVHLASFVPKRYKETMAYISLVMSSIAKDSDKNGMSARNLAICCPNLFIGSYAQRVLDGRQFQAMMYLMEFFIVNPHAFLPVESAATIVQDADDSSWATLRKNSPMPKLDFPHPQPHFHPDIAGAVLPIAFNKSQKKNGTHGFATPRSARPFRGLGRVAVDLKNKMGRMAIPSCLKPGSEDSMQGKYAHRLEGSMFPATTGPGIVQVDGSPEGLRASPVSGVFPMPTAFSEEISAMITPPRDQFRTHRRSSTRTGSIITRRSFEDITMLGTPAHIDLSFGTVPLDFEDVIELMTPVCTSRSIGHGEPSTPHSAMSCGDGKSSSSPDIHSDLHLEMAKGLASTSFCEMSASLGATR</sequence>
<keyword evidence="1" id="KW-0343">GTPase activation</keyword>
<evidence type="ECO:0000259" key="3">
    <source>
        <dbReference type="PROSITE" id="PS50238"/>
    </source>
</evidence>
<dbReference type="SMART" id="SM00324">
    <property type="entry name" value="RhoGAP"/>
    <property type="match status" value="1"/>
</dbReference>
<dbReference type="CDD" id="cd00159">
    <property type="entry name" value="RhoGAP"/>
    <property type="match status" value="1"/>
</dbReference>
<evidence type="ECO:0000313" key="5">
    <source>
        <dbReference type="Proteomes" id="UP000186922"/>
    </source>
</evidence>
<dbReference type="SUPFAM" id="SSF48350">
    <property type="entry name" value="GTPase activation domain, GAP"/>
    <property type="match status" value="1"/>
</dbReference>
<protein>
    <recommendedName>
        <fullName evidence="3">Rho-GAP domain-containing protein</fullName>
    </recommendedName>
</protein>
<feature type="region of interest" description="Disordered" evidence="2">
    <location>
        <begin position="489"/>
        <end position="514"/>
    </location>
</feature>
<evidence type="ECO:0000256" key="1">
    <source>
        <dbReference type="ARBA" id="ARBA00022468"/>
    </source>
</evidence>
<comment type="caution">
    <text evidence="4">The sequence shown here is derived from an EMBL/GenBank/DDBJ whole genome shotgun (WGS) entry which is preliminary data.</text>
</comment>
<dbReference type="GO" id="GO:0005737">
    <property type="term" value="C:cytoplasm"/>
    <property type="evidence" value="ECO:0007669"/>
    <property type="project" value="TreeGrafter"/>
</dbReference>
<dbReference type="Proteomes" id="UP000186922">
    <property type="component" value="Unassembled WGS sequence"/>
</dbReference>
<dbReference type="InterPro" id="IPR008936">
    <property type="entry name" value="Rho_GTPase_activation_prot"/>
</dbReference>
<name>A0A1D1VM54_RAMVA</name>
<proteinExistence type="predicted"/>
<dbReference type="PANTHER" id="PTHR14963">
    <property type="entry name" value="RHO GTPASE ACTIVATING PROTEIN 18,19-RELATED"/>
    <property type="match status" value="1"/>
</dbReference>
<dbReference type="PROSITE" id="PS50238">
    <property type="entry name" value="RHOGAP"/>
    <property type="match status" value="1"/>
</dbReference>
<evidence type="ECO:0000313" key="4">
    <source>
        <dbReference type="EMBL" id="GAV02685.1"/>
    </source>
</evidence>